<dbReference type="AlphaFoldDB" id="A0A1C2DW48"/>
<gene>
    <name evidence="1" type="ORF">QV13_11570</name>
</gene>
<evidence type="ECO:0000313" key="2">
    <source>
        <dbReference type="Proteomes" id="UP000094412"/>
    </source>
</evidence>
<reference evidence="1 2" key="1">
    <citation type="submission" date="2016-08" db="EMBL/GenBank/DDBJ databases">
        <title>Whole genome sequence of Mesorhizobium sp. strain UASWS1009 isolated from industrial sewage.</title>
        <authorList>
            <person name="Crovadore J."/>
            <person name="Calmin G."/>
            <person name="Chablais R."/>
            <person name="Cochard B."/>
            <person name="Lefort F."/>
        </authorList>
    </citation>
    <scope>NUCLEOTIDE SEQUENCE [LARGE SCALE GENOMIC DNA]</scope>
    <source>
        <strain evidence="1 2">UASWS1009</strain>
    </source>
</reference>
<organism evidence="1 2">
    <name type="scientific">Mesorhizobium hungaricum</name>
    <dbReference type="NCBI Taxonomy" id="1566387"/>
    <lineage>
        <taxon>Bacteria</taxon>
        <taxon>Pseudomonadati</taxon>
        <taxon>Pseudomonadota</taxon>
        <taxon>Alphaproteobacteria</taxon>
        <taxon>Hyphomicrobiales</taxon>
        <taxon>Phyllobacteriaceae</taxon>
        <taxon>Mesorhizobium</taxon>
    </lineage>
</organism>
<evidence type="ECO:0000313" key="1">
    <source>
        <dbReference type="EMBL" id="OCX18972.1"/>
    </source>
</evidence>
<keyword evidence="2" id="KW-1185">Reference proteome</keyword>
<protein>
    <recommendedName>
        <fullName evidence="3">Cupin</fullName>
    </recommendedName>
</protein>
<name>A0A1C2DW48_9HYPH</name>
<comment type="caution">
    <text evidence="1">The sequence shown here is derived from an EMBL/GenBank/DDBJ whole genome shotgun (WGS) entry which is preliminary data.</text>
</comment>
<dbReference type="SUPFAM" id="SSF51182">
    <property type="entry name" value="RmlC-like cupins"/>
    <property type="match status" value="1"/>
</dbReference>
<dbReference type="InterPro" id="IPR011051">
    <property type="entry name" value="RmlC_Cupin_sf"/>
</dbReference>
<proteinExistence type="predicted"/>
<dbReference type="Proteomes" id="UP000094412">
    <property type="component" value="Unassembled WGS sequence"/>
</dbReference>
<sequence>MTSHFDGLLNDTLPLLQVDFTAEGALADLENPPNTGGFELVGTLVQPGSKIHMTHVWITPFDRHLHWVSEHVHDYDEVLIWTGNDPDNPQDLGAELYIDIEGERRIINKSGSIYIPAGVRHCPLGFHYVKRPFLFHALSLDPTYKAKV</sequence>
<dbReference type="EMBL" id="MDEO01000031">
    <property type="protein sequence ID" value="OCX18972.1"/>
    <property type="molecule type" value="Genomic_DNA"/>
</dbReference>
<accession>A0A1C2DW48</accession>
<evidence type="ECO:0008006" key="3">
    <source>
        <dbReference type="Google" id="ProtNLM"/>
    </source>
</evidence>
<dbReference type="STRING" id="1566387.QV13_11570"/>
<dbReference type="RefSeq" id="WP_024924940.1">
    <property type="nucleotide sequence ID" value="NZ_MDEO01000031.1"/>
</dbReference>